<dbReference type="EMBL" id="BSDC01000004">
    <property type="protein sequence ID" value="GLH68412.1"/>
    <property type="molecule type" value="Genomic_DNA"/>
</dbReference>
<dbReference type="RefSeq" id="WP_285610318.1">
    <property type="nucleotide sequence ID" value="NZ_BSDC01000004.1"/>
</dbReference>
<dbReference type="Gene3D" id="3.20.80.10">
    <property type="entry name" value="Regulatory factor, effector binding domain"/>
    <property type="match status" value="1"/>
</dbReference>
<dbReference type="Proteomes" id="UP001165044">
    <property type="component" value="Unassembled WGS sequence"/>
</dbReference>
<feature type="domain" description="AraC effector-binding" evidence="1">
    <location>
        <begin position="3"/>
        <end position="153"/>
    </location>
</feature>
<proteinExistence type="predicted"/>
<accession>A0ABQ5Q187</accession>
<evidence type="ECO:0000313" key="3">
    <source>
        <dbReference type="Proteomes" id="UP001165044"/>
    </source>
</evidence>
<dbReference type="SUPFAM" id="SSF55136">
    <property type="entry name" value="Probable bacterial effector-binding domain"/>
    <property type="match status" value="1"/>
</dbReference>
<dbReference type="Pfam" id="PF06445">
    <property type="entry name" value="GyrI-like"/>
    <property type="match status" value="1"/>
</dbReference>
<gene>
    <name evidence="2" type="ORF">GETHED_27760</name>
</gene>
<dbReference type="InterPro" id="IPR011256">
    <property type="entry name" value="Reg_factor_effector_dom_sf"/>
</dbReference>
<name>A0ABQ5Q187_9BACT</name>
<evidence type="ECO:0000313" key="2">
    <source>
        <dbReference type="EMBL" id="GLH68412.1"/>
    </source>
</evidence>
<organism evidence="2 3">
    <name type="scientific">Geothrix edaphica</name>
    <dbReference type="NCBI Taxonomy" id="2927976"/>
    <lineage>
        <taxon>Bacteria</taxon>
        <taxon>Pseudomonadati</taxon>
        <taxon>Acidobacteriota</taxon>
        <taxon>Holophagae</taxon>
        <taxon>Holophagales</taxon>
        <taxon>Holophagaceae</taxon>
        <taxon>Geothrix</taxon>
    </lineage>
</organism>
<protein>
    <recommendedName>
        <fullName evidence="1">AraC effector-binding domain-containing protein</fullName>
    </recommendedName>
</protein>
<evidence type="ECO:0000259" key="1">
    <source>
        <dbReference type="SMART" id="SM00871"/>
    </source>
</evidence>
<dbReference type="InterPro" id="IPR010499">
    <property type="entry name" value="AraC_E-bd"/>
</dbReference>
<reference evidence="2" key="1">
    <citation type="journal article" date="2023" name="Antonie Van Leeuwenhoek">
        <title>Mesoterricola silvestris gen. nov., sp. nov., Mesoterricola sediminis sp. nov., Geothrix oryzae sp. nov., Geothrix edaphica sp. nov., Geothrix rubra sp. nov., and Geothrix limicola sp. nov., six novel members of Acidobacteriota isolated from soils.</title>
        <authorList>
            <person name="Itoh H."/>
            <person name="Sugisawa Y."/>
            <person name="Mise K."/>
            <person name="Xu Z."/>
            <person name="Kuniyasu M."/>
            <person name="Ushijima N."/>
            <person name="Kawano K."/>
            <person name="Kobayashi E."/>
            <person name="Shiratori Y."/>
            <person name="Masuda Y."/>
            <person name="Senoo K."/>
        </authorList>
    </citation>
    <scope>NUCLEOTIDE SEQUENCE</scope>
    <source>
        <strain evidence="2">Red802</strain>
    </source>
</reference>
<keyword evidence="3" id="KW-1185">Reference proteome</keyword>
<sequence>MLAEPQIVQVTARPTAVIHFLIPRSAVQQVMGPGIGELLATLATQGIAPAGPVFSHHLQMHSDAFDFELGVPVTSPVTPTGRVKPGHWPAGTVARTVYRGGYEGLGPAWGEFDTWLAAMGHRPARDLWECYAAGPETGPDPATWRTELIRPLAP</sequence>
<comment type="caution">
    <text evidence="2">The sequence shown here is derived from an EMBL/GenBank/DDBJ whole genome shotgun (WGS) entry which is preliminary data.</text>
</comment>
<dbReference type="SMART" id="SM00871">
    <property type="entry name" value="AraC_E_bind"/>
    <property type="match status" value="1"/>
</dbReference>
<dbReference type="InterPro" id="IPR029442">
    <property type="entry name" value="GyrI-like"/>
</dbReference>